<sequence>MDDLEYKSLILYYGRERFYHLMQNTALEALSKFAGNACFRLYNGFALVLGNRIQEGIRELNPLIIEKDFAMSAILGLIFAHKRCTVVDKEALVAFDARLKDERKKLTSNSAYFASVFLLLSGKHEKAKEYAERALKLNAASTEALVMKAWAELSINQKMHSDILELFDSALTKGKNIDANLGQVKYHQLNNDFEAAIAVLNRLSVRYPELNIPLVEKMKTQLASWNWDHALETALRILNLEPTNIEALRVKALILMCRDGKYQEGLSCLTVLYSAVAKVEPSNGDLYLHIGQLFSRICGHRRDIIEFTFKFVEKAAQMSPGNAEYVTELGYHSILLCHYKEATKYFRSATKLDDSSIYALCGLTLCQLAESGPTEQVNQQIEFLNEIQGSVKTPLLLYMTAKLVKNNSDKAISYLVQACEYQFKNLKTLSYGTEYLRRFDPEFLLQVTNELIQHSPIQPTVASNSIVSKETLHLSIKHSLNILEAIVKACPGLVQAVYQLAKVEFLCGEIASSAATLQKILHDLDPTYTDAHLLIAQIHIQQHQFQRAAQSLEICLSHNFNVRDNPMYHLLNGIIKKSQQQYEEALKCYLTTMTLSGTETVASPSKNKNASKEIHHLSLSDKATLYLEMVDVYIITNQSSDAAKIMQIALEEFVGTPEEGRLLIANAELALGKNDLPKAIETLKNIHPGQTYYLQAKTKLANIFLHHKKDRLAFAQCFKELVDNCPGPESYLMLGEAYMSIQEPDEAINAFKKALKLNPSDALLASKLGRAYVKTHQYVKAINYYNEAVLNADHSSLKLDLSELYLKLKQYTNAEQTLISEIETVTSENEDVVVLQNRTKQLLLLARIRERSGHLNSSLSTLKEASENQLRIQRRMALEQSSGMQEQNKILSKICVLMAEQAIRLRDAKQAIVHYKGALKISPEDPTIMIALARLYLQENDVDECQKICAEILKRDESHEGASVMMADLSFLQMDFESAGFHFSQLLLAQPTYWTALARFIEVMRRSGTIQEALPFLQRAEYASAKNFQDAAGLFYCQGLYEWYMGFPNNALKVFNHCRRDPEWGQQAASNMIEICINPDGDLPADNSGDLLDDNEFRESRLIALKTAERLLTELRIRPGGLDNESLHQRLMKNFIDMAYRSKNLIESALFNFTKIASQEEYKEHPGPILGIATAHILLKQSQRARNLLKRVAKHPWTFENAEYLEKCWLLLGDLYIQSNKTDIAVDLLKKVLNHNKSCCKSYELQGMVAEKDQNYRLAAINYDVAWRLSGRSKPSIGYKLAYNHMKSKRYADAIDVCQQVLKIHPDYPSIKKDILDKSRSNLKS</sequence>
<dbReference type="EMBL" id="WJQU01000003">
    <property type="protein sequence ID" value="KAJ6639967.1"/>
    <property type="molecule type" value="Genomic_DNA"/>
</dbReference>
<comment type="similarity">
    <text evidence="1">Belongs to the TTC21 family.</text>
</comment>
<feature type="domain" description="Tetratricopeptide repeat protein 21A/21B fifth ARM repeats" evidence="8">
    <location>
        <begin position="960"/>
        <end position="1077"/>
    </location>
</feature>
<dbReference type="SUPFAM" id="SSF81901">
    <property type="entry name" value="HCP-like"/>
    <property type="match status" value="1"/>
</dbReference>
<dbReference type="Pfam" id="PF25058">
    <property type="entry name" value="ARM_TT21"/>
    <property type="match status" value="1"/>
</dbReference>
<dbReference type="GO" id="GO:0061512">
    <property type="term" value="P:protein localization to cilium"/>
    <property type="evidence" value="ECO:0007669"/>
    <property type="project" value="TreeGrafter"/>
</dbReference>
<dbReference type="OrthoDB" id="10259630at2759"/>
<evidence type="ECO:0000256" key="4">
    <source>
        <dbReference type="PROSITE-ProRule" id="PRU00339"/>
    </source>
</evidence>
<accession>A0A9Q0MXV6</accession>
<evidence type="ECO:0000256" key="2">
    <source>
        <dbReference type="ARBA" id="ARBA00022737"/>
    </source>
</evidence>
<dbReference type="Pfam" id="PF25060">
    <property type="entry name" value="ARM_TT21_2nd"/>
    <property type="match status" value="1"/>
</dbReference>
<evidence type="ECO:0000313" key="10">
    <source>
        <dbReference type="EMBL" id="KAJ6639967.1"/>
    </source>
</evidence>
<dbReference type="InterPro" id="IPR056832">
    <property type="entry name" value="ARM_TT21_2nd"/>
</dbReference>
<keyword evidence="2" id="KW-0677">Repeat</keyword>
<organism evidence="10 11">
    <name type="scientific">Pseudolycoriella hygida</name>
    <dbReference type="NCBI Taxonomy" id="35572"/>
    <lineage>
        <taxon>Eukaryota</taxon>
        <taxon>Metazoa</taxon>
        <taxon>Ecdysozoa</taxon>
        <taxon>Arthropoda</taxon>
        <taxon>Hexapoda</taxon>
        <taxon>Insecta</taxon>
        <taxon>Pterygota</taxon>
        <taxon>Neoptera</taxon>
        <taxon>Endopterygota</taxon>
        <taxon>Diptera</taxon>
        <taxon>Nematocera</taxon>
        <taxon>Sciaroidea</taxon>
        <taxon>Sciaridae</taxon>
        <taxon>Pseudolycoriella</taxon>
    </lineage>
</organism>
<dbReference type="Pfam" id="PF25063">
    <property type="entry name" value="ARM_TT21_C"/>
    <property type="match status" value="1"/>
</dbReference>
<dbReference type="GO" id="GO:0035721">
    <property type="term" value="P:intraciliary retrograde transport"/>
    <property type="evidence" value="ECO:0007669"/>
    <property type="project" value="TreeGrafter"/>
</dbReference>
<keyword evidence="3 4" id="KW-0802">TPR repeat</keyword>
<evidence type="ECO:0000256" key="3">
    <source>
        <dbReference type="ARBA" id="ARBA00022803"/>
    </source>
</evidence>
<dbReference type="PROSITE" id="PS50293">
    <property type="entry name" value="TPR_REGION"/>
    <property type="match status" value="1"/>
</dbReference>
<dbReference type="InterPro" id="IPR056835">
    <property type="entry name" value="ARM_TT21_5th"/>
</dbReference>
<feature type="domain" description="Tetratricopeptide repeat protein 21A/21B second ARM" evidence="5">
    <location>
        <begin position="269"/>
        <end position="543"/>
    </location>
</feature>
<keyword evidence="11" id="KW-1185">Reference proteome</keyword>
<feature type="domain" description="Tetratricopeptide repeat protein 21A/21B N-terminal ARM repeat" evidence="6">
    <location>
        <begin position="10"/>
        <end position="230"/>
    </location>
</feature>
<reference evidence="10" key="1">
    <citation type="submission" date="2022-07" db="EMBL/GenBank/DDBJ databases">
        <authorList>
            <person name="Trinca V."/>
            <person name="Uliana J.V.C."/>
            <person name="Torres T.T."/>
            <person name="Ward R.J."/>
            <person name="Monesi N."/>
        </authorList>
    </citation>
    <scope>NUCLEOTIDE SEQUENCE</scope>
    <source>
        <strain evidence="10">HSMRA1968</strain>
        <tissue evidence="10">Whole embryos</tissue>
    </source>
</reference>
<evidence type="ECO:0000259" key="9">
    <source>
        <dbReference type="Pfam" id="PF25068"/>
    </source>
</evidence>
<feature type="domain" description="Tetratricopeptide repeat protein 21A/21B C-terminal ARM" evidence="7">
    <location>
        <begin position="1107"/>
        <end position="1320"/>
    </location>
</feature>
<dbReference type="PANTHER" id="PTHR14699:SF0">
    <property type="entry name" value="TETRATRICOPEPTIDE REPEAT PROTEIN 21 HOMOLOG"/>
    <property type="match status" value="1"/>
</dbReference>
<dbReference type="InterPro" id="IPR056834">
    <property type="entry name" value="ARM_TT21_C"/>
</dbReference>
<evidence type="ECO:0000259" key="6">
    <source>
        <dbReference type="Pfam" id="PF25062"/>
    </source>
</evidence>
<dbReference type="InterPro" id="IPR056833">
    <property type="entry name" value="ARM_TT21_N"/>
</dbReference>
<evidence type="ECO:0000259" key="7">
    <source>
        <dbReference type="Pfam" id="PF25063"/>
    </source>
</evidence>
<dbReference type="Pfam" id="PF25064">
    <property type="entry name" value="ARM_TT21_5th"/>
    <property type="match status" value="1"/>
</dbReference>
<evidence type="ECO:0000313" key="11">
    <source>
        <dbReference type="Proteomes" id="UP001151699"/>
    </source>
</evidence>
<dbReference type="PROSITE" id="PS50005">
    <property type="entry name" value="TPR"/>
    <property type="match status" value="1"/>
</dbReference>
<dbReference type="Gene3D" id="1.25.40.10">
    <property type="entry name" value="Tetratricopeptide repeat domain"/>
    <property type="match status" value="6"/>
</dbReference>
<dbReference type="Pfam" id="PF25062">
    <property type="entry name" value="ARM_TT21_N"/>
    <property type="match status" value="1"/>
</dbReference>
<dbReference type="PANTHER" id="PTHR14699">
    <property type="entry name" value="STI2 PROTEIN-RELATED"/>
    <property type="match status" value="1"/>
</dbReference>
<dbReference type="Proteomes" id="UP001151699">
    <property type="component" value="Chromosome X"/>
</dbReference>
<comment type="caution">
    <text evidence="10">The sequence shown here is derived from an EMBL/GenBank/DDBJ whole genome shotgun (WGS) entry which is preliminary data.</text>
</comment>
<dbReference type="InterPro" id="IPR056836">
    <property type="entry name" value="ARM_TT21_4th"/>
</dbReference>
<proteinExistence type="inferred from homology"/>
<dbReference type="GO" id="GO:0030991">
    <property type="term" value="C:intraciliary transport particle A"/>
    <property type="evidence" value="ECO:0007669"/>
    <property type="project" value="TreeGrafter"/>
</dbReference>
<dbReference type="SMART" id="SM00028">
    <property type="entry name" value="TPR"/>
    <property type="match status" value="10"/>
</dbReference>
<gene>
    <name evidence="10" type="primary">TTC21B</name>
    <name evidence="10" type="ORF">Bhyg_12715</name>
</gene>
<dbReference type="Pfam" id="PF25068">
    <property type="entry name" value="ARM_TT21_4th"/>
    <property type="match status" value="1"/>
</dbReference>
<dbReference type="FunFam" id="1.25.40.10:FF:000197">
    <property type="entry name" value="Tetratricopeptide repeat domain 21B"/>
    <property type="match status" value="1"/>
</dbReference>
<protein>
    <submittedName>
        <fullName evidence="10">Tetratricopeptide repeat protein 21B</fullName>
    </submittedName>
</protein>
<dbReference type="SUPFAM" id="SSF48452">
    <property type="entry name" value="TPR-like"/>
    <property type="match status" value="5"/>
</dbReference>
<evidence type="ECO:0000259" key="8">
    <source>
        <dbReference type="Pfam" id="PF25064"/>
    </source>
</evidence>
<dbReference type="InterPro" id="IPR011990">
    <property type="entry name" value="TPR-like_helical_dom_sf"/>
</dbReference>
<feature type="repeat" description="TPR" evidence="4">
    <location>
        <begin position="728"/>
        <end position="761"/>
    </location>
</feature>
<feature type="domain" description="Tetratricopeptide repeat protein 21A/21B fourth ARM" evidence="9">
    <location>
        <begin position="764"/>
        <end position="919"/>
    </location>
</feature>
<evidence type="ECO:0000256" key="1">
    <source>
        <dbReference type="ARBA" id="ARBA00010935"/>
    </source>
</evidence>
<dbReference type="InterPro" id="IPR040364">
    <property type="entry name" value="TTC21A/TTC21B"/>
</dbReference>
<dbReference type="FunFam" id="1.25.40.10:FF:000219">
    <property type="entry name" value="Tetratricopeptide repeat domain 21B"/>
    <property type="match status" value="1"/>
</dbReference>
<dbReference type="Pfam" id="PF00515">
    <property type="entry name" value="TPR_1"/>
    <property type="match status" value="1"/>
</dbReference>
<evidence type="ECO:0000259" key="5">
    <source>
        <dbReference type="Pfam" id="PF25060"/>
    </source>
</evidence>
<name>A0A9Q0MXV6_9DIPT</name>
<dbReference type="GO" id="GO:0005929">
    <property type="term" value="C:cilium"/>
    <property type="evidence" value="ECO:0007669"/>
    <property type="project" value="GOC"/>
</dbReference>
<dbReference type="InterPro" id="IPR019734">
    <property type="entry name" value="TPR_rpt"/>
</dbReference>